<name>G2E1U9_9GAMM</name>
<evidence type="ECO:0000313" key="2">
    <source>
        <dbReference type="Proteomes" id="UP000004200"/>
    </source>
</evidence>
<gene>
    <name evidence="1" type="ORF">ThidrDRAFT_2262</name>
</gene>
<reference evidence="1 2" key="1">
    <citation type="submission" date="2011-06" db="EMBL/GenBank/DDBJ databases">
        <title>The draft genome of Thiorhodococcus drewsii AZ1.</title>
        <authorList>
            <consortium name="US DOE Joint Genome Institute (JGI-PGF)"/>
            <person name="Lucas S."/>
            <person name="Han J."/>
            <person name="Lapidus A."/>
            <person name="Cheng J.-F."/>
            <person name="Goodwin L."/>
            <person name="Pitluck S."/>
            <person name="Peters L."/>
            <person name="Land M.L."/>
            <person name="Hauser L."/>
            <person name="Vogl K."/>
            <person name="Liu Z."/>
            <person name="Imhoff J."/>
            <person name="Thiel V."/>
            <person name="Frigaard N.-U."/>
            <person name="Bryant D.A."/>
            <person name="Woyke T.J."/>
        </authorList>
    </citation>
    <scope>NUCLEOTIDE SEQUENCE [LARGE SCALE GENOMIC DNA]</scope>
    <source>
        <strain evidence="1 2">AZ1</strain>
    </source>
</reference>
<proteinExistence type="predicted"/>
<dbReference type="AlphaFoldDB" id="G2E1U9"/>
<keyword evidence="2" id="KW-1185">Reference proteome</keyword>
<organism evidence="1 2">
    <name type="scientific">Thiorhodococcus drewsii AZ1</name>
    <dbReference type="NCBI Taxonomy" id="765913"/>
    <lineage>
        <taxon>Bacteria</taxon>
        <taxon>Pseudomonadati</taxon>
        <taxon>Pseudomonadota</taxon>
        <taxon>Gammaproteobacteria</taxon>
        <taxon>Chromatiales</taxon>
        <taxon>Chromatiaceae</taxon>
        <taxon>Thiorhodococcus</taxon>
    </lineage>
</organism>
<dbReference type="Proteomes" id="UP000004200">
    <property type="component" value="Unassembled WGS sequence"/>
</dbReference>
<comment type="caution">
    <text evidence="1">The sequence shown here is derived from an EMBL/GenBank/DDBJ whole genome shotgun (WGS) entry which is preliminary data.</text>
</comment>
<dbReference type="EMBL" id="AFWT01000014">
    <property type="protein sequence ID" value="EGV31157.1"/>
    <property type="molecule type" value="Genomic_DNA"/>
</dbReference>
<evidence type="ECO:0000313" key="1">
    <source>
        <dbReference type="EMBL" id="EGV31157.1"/>
    </source>
</evidence>
<sequence length="50" mass="5246">MVLSDLRCRGALGAIVPRIDEAKQRGQAASISQIGAKVLGFFSGLLMSNV</sequence>
<accession>G2E1U9</accession>
<protein>
    <submittedName>
        <fullName evidence="1">Uncharacterized protein</fullName>
    </submittedName>
</protein>